<dbReference type="Proteomes" id="UP000030302">
    <property type="component" value="Chromosome"/>
</dbReference>
<keyword evidence="2" id="KW-1185">Reference proteome</keyword>
<organism evidence="1 2">
    <name type="scientific">Collimonas arenae</name>
    <dbReference type="NCBI Taxonomy" id="279058"/>
    <lineage>
        <taxon>Bacteria</taxon>
        <taxon>Pseudomonadati</taxon>
        <taxon>Pseudomonadota</taxon>
        <taxon>Betaproteobacteria</taxon>
        <taxon>Burkholderiales</taxon>
        <taxon>Oxalobacteraceae</taxon>
        <taxon>Collimonas</taxon>
    </lineage>
</organism>
<sequence>MAASCGGNNNRRVQSSVSVSSCASRSFSNINGYLQCDR</sequence>
<name>A0A0A1FCH5_9BURK</name>
<dbReference type="AlphaFoldDB" id="A0A0A1FCH5"/>
<protein>
    <submittedName>
        <fullName evidence="1">Uncharacterized protein</fullName>
    </submittedName>
</protein>
<dbReference type="EMBL" id="CP009962">
    <property type="protein sequence ID" value="AIY40557.1"/>
    <property type="molecule type" value="Genomic_DNA"/>
</dbReference>
<reference evidence="2" key="1">
    <citation type="journal article" date="2014" name="Soil Biol. Biochem.">
        <title>Structure and function of bacterial communities in ageing soils: Insights from the Mendocino ecological staircase.</title>
        <authorList>
            <person name="Uroz S."/>
            <person name="Tech J.J."/>
            <person name="Sawaya N.A."/>
            <person name="Frey-Klett P."/>
            <person name="Leveau J.H.J."/>
        </authorList>
    </citation>
    <scope>NUCLEOTIDE SEQUENCE [LARGE SCALE GENOMIC DNA]</scope>
    <source>
        <strain evidence="2">Cal35</strain>
    </source>
</reference>
<evidence type="ECO:0000313" key="1">
    <source>
        <dbReference type="EMBL" id="AIY40557.1"/>
    </source>
</evidence>
<dbReference type="KEGG" id="care:LT85_1399"/>
<evidence type="ECO:0000313" key="2">
    <source>
        <dbReference type="Proteomes" id="UP000030302"/>
    </source>
</evidence>
<dbReference type="HOGENOM" id="CLU_3326710_0_0_4"/>
<proteinExistence type="predicted"/>
<gene>
    <name evidence="1" type="ORF">LT85_1399</name>
</gene>
<accession>A0A0A1FCH5</accession>